<evidence type="ECO:0000313" key="2">
    <source>
        <dbReference type="Proteomes" id="UP001342826"/>
    </source>
</evidence>
<dbReference type="RefSeq" id="WP_066228201.1">
    <property type="nucleotide sequence ID" value="NZ_JARTFQ010000005.1"/>
</dbReference>
<dbReference type="GeneID" id="301140740"/>
<accession>A0ABU6NYG8</accession>
<dbReference type="EMBL" id="JARTFS010000006">
    <property type="protein sequence ID" value="MED4401319.1"/>
    <property type="molecule type" value="Genomic_DNA"/>
</dbReference>
<reference evidence="1 2" key="1">
    <citation type="submission" date="2023-03" db="EMBL/GenBank/DDBJ databases">
        <title>Bacillus Genome Sequencing.</title>
        <authorList>
            <person name="Dunlap C."/>
        </authorList>
    </citation>
    <scope>NUCLEOTIDE SEQUENCE [LARGE SCALE GENOMIC DNA]</scope>
    <source>
        <strain evidence="1 2">NRS-1717</strain>
    </source>
</reference>
<keyword evidence="2" id="KW-1185">Reference proteome</keyword>
<proteinExistence type="predicted"/>
<sequence length="62" mass="7004">MEDIKFQVTKNILWDNWGQICKGKGRLDDKGSLIYASAESLYYPGISDSIPVALIKLLETQE</sequence>
<organism evidence="1 2">
    <name type="scientific">Metabacillus fastidiosus</name>
    <dbReference type="NCBI Taxonomy" id="1458"/>
    <lineage>
        <taxon>Bacteria</taxon>
        <taxon>Bacillati</taxon>
        <taxon>Bacillota</taxon>
        <taxon>Bacilli</taxon>
        <taxon>Bacillales</taxon>
        <taxon>Bacillaceae</taxon>
        <taxon>Metabacillus</taxon>
    </lineage>
</organism>
<comment type="caution">
    <text evidence="1">The sequence shown here is derived from an EMBL/GenBank/DDBJ whole genome shotgun (WGS) entry which is preliminary data.</text>
</comment>
<evidence type="ECO:0000313" key="1">
    <source>
        <dbReference type="EMBL" id="MED4401319.1"/>
    </source>
</evidence>
<protein>
    <submittedName>
        <fullName evidence="1">Uncharacterized protein</fullName>
    </submittedName>
</protein>
<name>A0ABU6NYG8_9BACI</name>
<gene>
    <name evidence="1" type="ORF">P9271_08315</name>
</gene>
<dbReference type="Proteomes" id="UP001342826">
    <property type="component" value="Unassembled WGS sequence"/>
</dbReference>